<reference evidence="2" key="1">
    <citation type="submission" date="2015-04" db="EMBL/GenBank/DDBJ databases">
        <title>The genome sequence of the plant pathogenic Rhizarian Plasmodiophora brassicae reveals insights in its biotrophic life cycle and the origin of chitin synthesis.</title>
        <authorList>
            <person name="Schwelm A."/>
            <person name="Fogelqvist J."/>
            <person name="Knaust A."/>
            <person name="Julke S."/>
            <person name="Lilja T."/>
            <person name="Dhandapani V."/>
            <person name="Bonilla-Rosso G."/>
            <person name="Karlsson M."/>
            <person name="Shevchenko A."/>
            <person name="Choi S.R."/>
            <person name="Kim H.G."/>
            <person name="Park J.Y."/>
            <person name="Lim Y.P."/>
            <person name="Ludwig-Muller J."/>
            <person name="Dixelius C."/>
        </authorList>
    </citation>
    <scope>NUCLEOTIDE SEQUENCE</scope>
    <source>
        <tissue evidence="2">Potato root galls</tissue>
    </source>
</reference>
<feature type="non-terminal residue" evidence="2">
    <location>
        <position position="1"/>
    </location>
</feature>
<dbReference type="AlphaFoldDB" id="A0A0H5RBH1"/>
<organism evidence="2">
    <name type="scientific">Spongospora subterranea</name>
    <dbReference type="NCBI Taxonomy" id="70186"/>
    <lineage>
        <taxon>Eukaryota</taxon>
        <taxon>Sar</taxon>
        <taxon>Rhizaria</taxon>
        <taxon>Endomyxa</taxon>
        <taxon>Phytomyxea</taxon>
        <taxon>Plasmodiophorida</taxon>
        <taxon>Plasmodiophoridae</taxon>
        <taxon>Spongospora</taxon>
    </lineage>
</organism>
<evidence type="ECO:0000313" key="2">
    <source>
        <dbReference type="EMBL" id="CRZ11565.1"/>
    </source>
</evidence>
<feature type="region of interest" description="Disordered" evidence="1">
    <location>
        <begin position="134"/>
        <end position="192"/>
    </location>
</feature>
<feature type="compositionally biased region" description="Polar residues" evidence="1">
    <location>
        <begin position="104"/>
        <end position="116"/>
    </location>
</feature>
<accession>A0A0H5RBH1</accession>
<evidence type="ECO:0000256" key="1">
    <source>
        <dbReference type="SAM" id="MobiDB-lite"/>
    </source>
</evidence>
<feature type="region of interest" description="Disordered" evidence="1">
    <location>
        <begin position="96"/>
        <end position="116"/>
    </location>
</feature>
<proteinExistence type="predicted"/>
<feature type="compositionally biased region" description="Polar residues" evidence="1">
    <location>
        <begin position="134"/>
        <end position="148"/>
    </location>
</feature>
<name>A0A0H5RBH1_9EUKA</name>
<sequence>STVMCCPTVMMLCNVSTLSIAYILLCSYRPIPPFVNHVLIAIMSMKNSSLSTWKPDQIPMPQMPAMCDMYPLSRKELGSNLSQAWASPIGQSSQLSQPLCSSQDYRQQYSNPTQQSQPIAFSQERDHLYRGTLQRNTVNNKPGPSVQASGPLMPPTRTALYDKLGRYMDSSQSRLPEYRRSSQADNRRDSQNDIDAPVILQVLKIVNELKSHVQEVSQSSQNAIGDGRRAIEDAQTWMKEHRMGSEEVKTQQHCDLSPQSTSMLGEFIAKKIEETIERRIALALQQVAIDVKSSLHLECSSFFNDAKQRWGMSPSYHSEHPEDDQPNRLQGSPVRLPFLREVPSVEVNIEGSGFLKNPRTKRVARKAKKLSLSPEPCSPTIYDMVGTLAQNAKKKSKGNLTRNRKLSLTRDSLPEDVLAWFDDSISVFSSTAKAPVCYRVQRISIDQSIVKISLLRTKK</sequence>
<dbReference type="EMBL" id="HACM01011123">
    <property type="protein sequence ID" value="CRZ11565.1"/>
    <property type="molecule type" value="Transcribed_RNA"/>
</dbReference>
<protein>
    <submittedName>
        <fullName evidence="2">Uncharacterized protein</fullName>
    </submittedName>
</protein>
<feature type="compositionally biased region" description="Basic and acidic residues" evidence="1">
    <location>
        <begin position="176"/>
        <end position="191"/>
    </location>
</feature>